<dbReference type="Pfam" id="PF08545">
    <property type="entry name" value="ACP_syn_III"/>
    <property type="match status" value="1"/>
</dbReference>
<organism evidence="5 6">
    <name type="scientific">Kibdelosporangium banguiense</name>
    <dbReference type="NCBI Taxonomy" id="1365924"/>
    <lineage>
        <taxon>Bacteria</taxon>
        <taxon>Bacillati</taxon>
        <taxon>Actinomycetota</taxon>
        <taxon>Actinomycetes</taxon>
        <taxon>Pseudonocardiales</taxon>
        <taxon>Pseudonocardiaceae</taxon>
        <taxon>Kibdelosporangium</taxon>
    </lineage>
</organism>
<evidence type="ECO:0000259" key="4">
    <source>
        <dbReference type="Pfam" id="PF08545"/>
    </source>
</evidence>
<evidence type="ECO:0000313" key="6">
    <source>
        <dbReference type="Proteomes" id="UP001519332"/>
    </source>
</evidence>
<dbReference type="CDD" id="cd00827">
    <property type="entry name" value="init_cond_enzymes"/>
    <property type="match status" value="1"/>
</dbReference>
<keyword evidence="1" id="KW-0808">Transferase</keyword>
<proteinExistence type="predicted"/>
<dbReference type="InterPro" id="IPR013751">
    <property type="entry name" value="ACP_syn_III_N"/>
</dbReference>
<dbReference type="RefSeq" id="WP_209645608.1">
    <property type="nucleotide sequence ID" value="NZ_JAGINW010000001.1"/>
</dbReference>
<dbReference type="Pfam" id="PF08541">
    <property type="entry name" value="ACP_syn_III_C"/>
    <property type="match status" value="1"/>
</dbReference>
<comment type="caution">
    <text evidence="5">The sequence shown here is derived from an EMBL/GenBank/DDBJ whole genome shotgun (WGS) entry which is preliminary data.</text>
</comment>
<sequence length="344" mass="36464">MKLNDVHFLGLGVHLPEIVPVGWAIERGFVDPQDAARSGLLGAAVAGDLPAPDMALAAARQAIERSGQDAGSLNALLYVEAYHSGPEGWLSHSWLQRHLVGGDVFATTVNQGCNGMFGALQLAADRLTVDPSRPVLIAAADNIGSSNIDRWRCLRPDFLVGDAGSAVVLGSGGPSFARMLAIDSVTIPEYEGMLRGDEPMFPSSAALGHEVDFTSRQEEFEKATPGHEIGMAVVRTREVLLDRLLADAGIAMGQISRVAYNHGSRDFVESGLMAMLGLPLERSTWEFGRGVGHLSVSDHLIAIEHLLTTGELRPGDHLLMLGMGPGINIAGAVLELTDVPAWAG</sequence>
<dbReference type="Gene3D" id="3.40.47.10">
    <property type="match status" value="2"/>
</dbReference>
<dbReference type="PANTHER" id="PTHR34069">
    <property type="entry name" value="3-OXOACYL-[ACYL-CARRIER-PROTEIN] SYNTHASE 3"/>
    <property type="match status" value="1"/>
</dbReference>
<keyword evidence="6" id="KW-1185">Reference proteome</keyword>
<evidence type="ECO:0000256" key="1">
    <source>
        <dbReference type="ARBA" id="ARBA00022679"/>
    </source>
</evidence>
<protein>
    <submittedName>
        <fullName evidence="5">3-oxoacyl-[acyl-carrier-protein] synthase III</fullName>
    </submittedName>
</protein>
<feature type="domain" description="Beta-ketoacyl-[acyl-carrier-protein] synthase III C-terminal" evidence="3">
    <location>
        <begin position="245"/>
        <end position="335"/>
    </location>
</feature>
<dbReference type="InterPro" id="IPR016039">
    <property type="entry name" value="Thiolase-like"/>
</dbReference>
<evidence type="ECO:0000256" key="2">
    <source>
        <dbReference type="ARBA" id="ARBA00023315"/>
    </source>
</evidence>
<feature type="domain" description="Beta-ketoacyl-[acyl-carrier-protein] synthase III N-terminal" evidence="4">
    <location>
        <begin position="109"/>
        <end position="180"/>
    </location>
</feature>
<accession>A0ABS4TW86</accession>
<dbReference type="SUPFAM" id="SSF53901">
    <property type="entry name" value="Thiolase-like"/>
    <property type="match status" value="1"/>
</dbReference>
<gene>
    <name evidence="5" type="ORF">JOF56_009047</name>
</gene>
<name>A0ABS4TW86_9PSEU</name>
<dbReference type="Proteomes" id="UP001519332">
    <property type="component" value="Unassembled WGS sequence"/>
</dbReference>
<dbReference type="InterPro" id="IPR013747">
    <property type="entry name" value="ACP_syn_III_C"/>
</dbReference>
<reference evidence="5 6" key="1">
    <citation type="submission" date="2021-03" db="EMBL/GenBank/DDBJ databases">
        <title>Sequencing the genomes of 1000 actinobacteria strains.</title>
        <authorList>
            <person name="Klenk H.-P."/>
        </authorList>
    </citation>
    <scope>NUCLEOTIDE SEQUENCE [LARGE SCALE GENOMIC DNA]</scope>
    <source>
        <strain evidence="5 6">DSM 46670</strain>
    </source>
</reference>
<keyword evidence="2" id="KW-0012">Acyltransferase</keyword>
<dbReference type="EMBL" id="JAGINW010000001">
    <property type="protein sequence ID" value="MBP2328662.1"/>
    <property type="molecule type" value="Genomic_DNA"/>
</dbReference>
<dbReference type="PANTHER" id="PTHR34069:SF2">
    <property type="entry name" value="BETA-KETOACYL-[ACYL-CARRIER-PROTEIN] SYNTHASE III"/>
    <property type="match status" value="1"/>
</dbReference>
<evidence type="ECO:0000259" key="3">
    <source>
        <dbReference type="Pfam" id="PF08541"/>
    </source>
</evidence>
<evidence type="ECO:0000313" key="5">
    <source>
        <dbReference type="EMBL" id="MBP2328662.1"/>
    </source>
</evidence>